<dbReference type="GO" id="GO:0019005">
    <property type="term" value="C:SCF ubiquitin ligase complex"/>
    <property type="evidence" value="ECO:0007669"/>
    <property type="project" value="TreeGrafter"/>
</dbReference>
<dbReference type="Proteomes" id="UP000799118">
    <property type="component" value="Unassembled WGS sequence"/>
</dbReference>
<dbReference type="Pfam" id="PF23550">
    <property type="entry name" value="zf_Tbcl_Rhp7"/>
    <property type="match status" value="1"/>
</dbReference>
<organism evidence="3 4">
    <name type="scientific">Gymnopus androsaceus JB14</name>
    <dbReference type="NCBI Taxonomy" id="1447944"/>
    <lineage>
        <taxon>Eukaryota</taxon>
        <taxon>Fungi</taxon>
        <taxon>Dikarya</taxon>
        <taxon>Basidiomycota</taxon>
        <taxon>Agaricomycotina</taxon>
        <taxon>Agaricomycetes</taxon>
        <taxon>Agaricomycetidae</taxon>
        <taxon>Agaricales</taxon>
        <taxon>Marasmiineae</taxon>
        <taxon>Omphalotaceae</taxon>
        <taxon>Gymnopus</taxon>
    </lineage>
</organism>
<feature type="domain" description="DNA repair protein rhp7 treble clef" evidence="2">
    <location>
        <begin position="136"/>
        <end position="173"/>
    </location>
</feature>
<feature type="compositionally biased region" description="Polar residues" evidence="1">
    <location>
        <begin position="1"/>
        <end position="13"/>
    </location>
</feature>
<dbReference type="SUPFAM" id="SSF52047">
    <property type="entry name" value="RNI-like"/>
    <property type="match status" value="1"/>
</dbReference>
<proteinExistence type="predicted"/>
<evidence type="ECO:0000313" key="3">
    <source>
        <dbReference type="EMBL" id="KAE9410577.1"/>
    </source>
</evidence>
<feature type="compositionally biased region" description="Low complexity" evidence="1">
    <location>
        <begin position="23"/>
        <end position="43"/>
    </location>
</feature>
<feature type="compositionally biased region" description="Basic residues" evidence="1">
    <location>
        <begin position="92"/>
        <end position="105"/>
    </location>
</feature>
<dbReference type="AlphaFoldDB" id="A0A6A4IPI5"/>
<keyword evidence="4" id="KW-1185">Reference proteome</keyword>
<dbReference type="PANTHER" id="PTHR13318">
    <property type="entry name" value="PARTNER OF PAIRED, ISOFORM B-RELATED"/>
    <property type="match status" value="1"/>
</dbReference>
<evidence type="ECO:0000313" key="4">
    <source>
        <dbReference type="Proteomes" id="UP000799118"/>
    </source>
</evidence>
<reference evidence="3" key="1">
    <citation type="journal article" date="2019" name="Environ. Microbiol.">
        <title>Fungal ecological strategies reflected in gene transcription - a case study of two litter decomposers.</title>
        <authorList>
            <person name="Barbi F."/>
            <person name="Kohler A."/>
            <person name="Barry K."/>
            <person name="Baskaran P."/>
            <person name="Daum C."/>
            <person name="Fauchery L."/>
            <person name="Ihrmark K."/>
            <person name="Kuo A."/>
            <person name="LaButti K."/>
            <person name="Lipzen A."/>
            <person name="Morin E."/>
            <person name="Grigoriev I.V."/>
            <person name="Henrissat B."/>
            <person name="Lindahl B."/>
            <person name="Martin F."/>
        </authorList>
    </citation>
    <scope>NUCLEOTIDE SEQUENCE</scope>
    <source>
        <strain evidence="3">JB14</strain>
    </source>
</reference>
<dbReference type="InterPro" id="IPR006553">
    <property type="entry name" value="Leu-rich_rpt_Cys-con_subtyp"/>
</dbReference>
<dbReference type="InterPro" id="IPR032675">
    <property type="entry name" value="LRR_dom_sf"/>
</dbReference>
<dbReference type="GO" id="GO:0031146">
    <property type="term" value="P:SCF-dependent proteasomal ubiquitin-dependent protein catabolic process"/>
    <property type="evidence" value="ECO:0007669"/>
    <property type="project" value="TreeGrafter"/>
</dbReference>
<evidence type="ECO:0000256" key="1">
    <source>
        <dbReference type="SAM" id="MobiDB-lite"/>
    </source>
</evidence>
<dbReference type="SMART" id="SM00367">
    <property type="entry name" value="LRR_CC"/>
    <property type="match status" value="5"/>
</dbReference>
<dbReference type="InterPro" id="IPR056451">
    <property type="entry name" value="Znf_Tbcl_Rhp7"/>
</dbReference>
<dbReference type="EMBL" id="ML769385">
    <property type="protein sequence ID" value="KAE9410577.1"/>
    <property type="molecule type" value="Genomic_DNA"/>
</dbReference>
<feature type="compositionally biased region" description="Acidic residues" evidence="1">
    <location>
        <begin position="78"/>
        <end position="87"/>
    </location>
</feature>
<feature type="region of interest" description="Disordered" evidence="1">
    <location>
        <begin position="1"/>
        <end position="117"/>
    </location>
</feature>
<dbReference type="Gene3D" id="3.80.10.10">
    <property type="entry name" value="Ribonuclease Inhibitor"/>
    <property type="match status" value="1"/>
</dbReference>
<protein>
    <submittedName>
        <fullName evidence="3">RNI-like protein</fullName>
    </submittedName>
</protein>
<accession>A0A6A4IPI5</accession>
<dbReference type="OrthoDB" id="421226at2759"/>
<name>A0A6A4IPI5_9AGAR</name>
<evidence type="ECO:0000259" key="2">
    <source>
        <dbReference type="Pfam" id="PF23550"/>
    </source>
</evidence>
<sequence>MSRNNVRGPTSALTDFLREHQITPTTVAARAATANQNQPQPVAGPSSSAQAEVAPDATDQVEEPTSRRRRRTRAAIDYDSDALDEPETQAPKKQKTSKAKAKKKAKKDDEDWQDEDEDAYTALSKSFRAGNKPPNGSLETCAECKKEFSVSQYTIAANPGPGFLCHPCAKKQGNDPFKKPAAPRKRTKAAEKRSIVHFEQRRFPTLVSMCINIITNHIDDIEAFGDIGAMNMEAISKAISKKRSLNSENVQLFYGAEHTSLTLYDVTKLSPTALITLGHLNPNLTTLRLDFCGLISDEVLNSWCSSLPNLAHLQLLGPFLVRPPAWIAFFKSHPQCESFLITQSPRFNLECLQVLVDTSSKTLKRLGLREVGLLRDDFLVAIGSLSGQLTYLDISEPSKSCSDQALISLLELVGSTLTSLNLSGHVELTDDVLHSGILPNVTSLQELSLSNLPLLTDGGVAQFFSEWSNPPLTALNLSRNPVLSTNSLIELLNHSGEGMQFLDVNGWKDVGATALANIGKQAKDLRKIDLGWCREVDDFIVKAILENCKAWLNEVKLWGCNKVEGKWVSSGTKTKAKIVGIESHTVI</sequence>
<gene>
    <name evidence="3" type="ORF">BT96DRAFT_382711</name>
</gene>